<gene>
    <name evidence="1" type="ORF">METZ01_LOCUS279192</name>
</gene>
<organism evidence="1">
    <name type="scientific">marine metagenome</name>
    <dbReference type="NCBI Taxonomy" id="408172"/>
    <lineage>
        <taxon>unclassified sequences</taxon>
        <taxon>metagenomes</taxon>
        <taxon>ecological metagenomes</taxon>
    </lineage>
</organism>
<proteinExistence type="predicted"/>
<evidence type="ECO:0000313" key="1">
    <source>
        <dbReference type="EMBL" id="SVC26338.1"/>
    </source>
</evidence>
<sequence length="47" mass="5402">MRVSPTVFGHRTDQIEIAYNKCSHIRYCPKAELFAGHDSEYAFPDAE</sequence>
<dbReference type="EMBL" id="UINC01081986">
    <property type="protein sequence ID" value="SVC26338.1"/>
    <property type="molecule type" value="Genomic_DNA"/>
</dbReference>
<protein>
    <submittedName>
        <fullName evidence="1">Uncharacterized protein</fullName>
    </submittedName>
</protein>
<accession>A0A382KP74</accession>
<reference evidence="1" key="1">
    <citation type="submission" date="2018-05" db="EMBL/GenBank/DDBJ databases">
        <authorList>
            <person name="Lanie J.A."/>
            <person name="Ng W.-L."/>
            <person name="Kazmierczak K.M."/>
            <person name="Andrzejewski T.M."/>
            <person name="Davidsen T.M."/>
            <person name="Wayne K.J."/>
            <person name="Tettelin H."/>
            <person name="Glass J.I."/>
            <person name="Rusch D."/>
            <person name="Podicherti R."/>
            <person name="Tsui H.-C.T."/>
            <person name="Winkler M.E."/>
        </authorList>
    </citation>
    <scope>NUCLEOTIDE SEQUENCE</scope>
</reference>
<dbReference type="AlphaFoldDB" id="A0A382KP74"/>
<name>A0A382KP74_9ZZZZ</name>